<name>A0A0F7ZW92_9HYPO</name>
<protein>
    <submittedName>
        <fullName evidence="2">Uncharacterized protein</fullName>
    </submittedName>
</protein>
<keyword evidence="3" id="KW-1185">Reference proteome</keyword>
<accession>A0A0F7ZW92</accession>
<evidence type="ECO:0000256" key="1">
    <source>
        <dbReference type="SAM" id="MobiDB-lite"/>
    </source>
</evidence>
<reference evidence="2 3" key="1">
    <citation type="journal article" date="2014" name="Genome Biol. Evol.">
        <title>Comparative genomics and transcriptomics analyses reveal divergent lifestyle features of nematode endoparasitic fungus Hirsutella minnesotensis.</title>
        <authorList>
            <person name="Lai Y."/>
            <person name="Liu K."/>
            <person name="Zhang X."/>
            <person name="Zhang X."/>
            <person name="Li K."/>
            <person name="Wang N."/>
            <person name="Shu C."/>
            <person name="Wu Y."/>
            <person name="Wang C."/>
            <person name="Bushley K.E."/>
            <person name="Xiang M."/>
            <person name="Liu X."/>
        </authorList>
    </citation>
    <scope>NUCLEOTIDE SEQUENCE [LARGE SCALE GENOMIC DNA]</scope>
    <source>
        <strain evidence="2 3">3608</strain>
    </source>
</reference>
<evidence type="ECO:0000313" key="3">
    <source>
        <dbReference type="Proteomes" id="UP000054481"/>
    </source>
</evidence>
<evidence type="ECO:0000313" key="2">
    <source>
        <dbReference type="EMBL" id="KJZ68567.1"/>
    </source>
</evidence>
<feature type="compositionally biased region" description="Low complexity" evidence="1">
    <location>
        <begin position="73"/>
        <end position="87"/>
    </location>
</feature>
<dbReference type="Proteomes" id="UP000054481">
    <property type="component" value="Unassembled WGS sequence"/>
</dbReference>
<dbReference type="EMBL" id="KQ030862">
    <property type="protein sequence ID" value="KJZ68567.1"/>
    <property type="molecule type" value="Genomic_DNA"/>
</dbReference>
<feature type="region of interest" description="Disordered" evidence="1">
    <location>
        <begin position="69"/>
        <end position="134"/>
    </location>
</feature>
<sequence>MPRVSLSFFPQGRSIPPWAAIHTDLYLPGDQWHGVILALQPAPRFEYSPYPAANPHDLLALGLCQEAIDPDTSQPSSVPSPLISPSPIQATQERPDFLAPPRKVDGQEASAKGQKRVMDAGTAGQAQTRKKAKR</sequence>
<dbReference type="AlphaFoldDB" id="A0A0F7ZW92"/>
<proteinExistence type="predicted"/>
<organism evidence="2 3">
    <name type="scientific">Hirsutella minnesotensis 3608</name>
    <dbReference type="NCBI Taxonomy" id="1043627"/>
    <lineage>
        <taxon>Eukaryota</taxon>
        <taxon>Fungi</taxon>
        <taxon>Dikarya</taxon>
        <taxon>Ascomycota</taxon>
        <taxon>Pezizomycotina</taxon>
        <taxon>Sordariomycetes</taxon>
        <taxon>Hypocreomycetidae</taxon>
        <taxon>Hypocreales</taxon>
        <taxon>Ophiocordycipitaceae</taxon>
        <taxon>Hirsutella</taxon>
    </lineage>
</organism>
<dbReference type="OrthoDB" id="4896611at2759"/>
<gene>
    <name evidence="2" type="ORF">HIM_12044</name>
</gene>